<dbReference type="AlphaFoldDB" id="A0A914M202"/>
<dbReference type="GO" id="GO:0005886">
    <property type="term" value="C:plasma membrane"/>
    <property type="evidence" value="ECO:0007669"/>
    <property type="project" value="TreeGrafter"/>
</dbReference>
<comment type="similarity">
    <text evidence="1">Belongs to the OSBP family.</text>
</comment>
<dbReference type="WBParaSite" id="Minc3s00907g18750">
    <property type="protein sequence ID" value="Minc3s00907g18750"/>
    <property type="gene ID" value="Minc3s00907g18750"/>
</dbReference>
<protein>
    <submittedName>
        <fullName evidence="4">Uncharacterized protein</fullName>
    </submittedName>
</protein>
<dbReference type="SUPFAM" id="SSF144000">
    <property type="entry name" value="Oxysterol-binding protein-like"/>
    <property type="match status" value="1"/>
</dbReference>
<proteinExistence type="inferred from homology"/>
<dbReference type="GO" id="GO:0005829">
    <property type="term" value="C:cytosol"/>
    <property type="evidence" value="ECO:0007669"/>
    <property type="project" value="TreeGrafter"/>
</dbReference>
<sequence length="160" mass="18929">VTGKVFDNENIERYQIEAQWDKWAKILKIGEKSEFEEIVWNSAELPPNSNKMHNFTQFAIELNEEEMGIAPTDSRRRPDQRLCELGEFGAANRLKKCLEQAQRERIKEKGKDYQPTWFVLLNGSSTNYEQKQQLLYKFTGEYWKAKETQNWDNCPELFAV</sequence>
<evidence type="ECO:0000313" key="4">
    <source>
        <dbReference type="WBParaSite" id="Minc3s00907g18750"/>
    </source>
</evidence>
<evidence type="ECO:0000256" key="1">
    <source>
        <dbReference type="ARBA" id="ARBA00008842"/>
    </source>
</evidence>
<keyword evidence="2" id="KW-0597">Phosphoprotein</keyword>
<dbReference type="InterPro" id="IPR037239">
    <property type="entry name" value="OSBP_sf"/>
</dbReference>
<name>A0A914M202_MELIC</name>
<dbReference type="GO" id="GO:0032934">
    <property type="term" value="F:sterol binding"/>
    <property type="evidence" value="ECO:0007669"/>
    <property type="project" value="TreeGrafter"/>
</dbReference>
<dbReference type="Proteomes" id="UP000887563">
    <property type="component" value="Unplaced"/>
</dbReference>
<keyword evidence="3" id="KW-1185">Reference proteome</keyword>
<accession>A0A914M202</accession>
<dbReference type="GO" id="GO:0097038">
    <property type="term" value="C:perinuclear endoplasmic reticulum"/>
    <property type="evidence" value="ECO:0007669"/>
    <property type="project" value="TreeGrafter"/>
</dbReference>
<dbReference type="PANTHER" id="PTHR10972:SF205">
    <property type="entry name" value="OXYSTEROL-BINDING PROTEIN 1"/>
    <property type="match status" value="1"/>
</dbReference>
<dbReference type="InterPro" id="IPR000648">
    <property type="entry name" value="Oxysterol-bd"/>
</dbReference>
<dbReference type="Pfam" id="PF01237">
    <property type="entry name" value="Oxysterol_BP"/>
    <property type="match status" value="1"/>
</dbReference>
<organism evidence="3 4">
    <name type="scientific">Meloidogyne incognita</name>
    <name type="common">Southern root-knot nematode worm</name>
    <name type="synonym">Oxyuris incognita</name>
    <dbReference type="NCBI Taxonomy" id="6306"/>
    <lineage>
        <taxon>Eukaryota</taxon>
        <taxon>Metazoa</taxon>
        <taxon>Ecdysozoa</taxon>
        <taxon>Nematoda</taxon>
        <taxon>Chromadorea</taxon>
        <taxon>Rhabditida</taxon>
        <taxon>Tylenchina</taxon>
        <taxon>Tylenchomorpha</taxon>
        <taxon>Tylenchoidea</taxon>
        <taxon>Meloidogynidae</taxon>
        <taxon>Meloidogyninae</taxon>
        <taxon>Meloidogyne</taxon>
        <taxon>Meloidogyne incognita group</taxon>
    </lineage>
</organism>
<evidence type="ECO:0000313" key="3">
    <source>
        <dbReference type="Proteomes" id="UP000887563"/>
    </source>
</evidence>
<dbReference type="PANTHER" id="PTHR10972">
    <property type="entry name" value="OXYSTEROL-BINDING PROTEIN-RELATED"/>
    <property type="match status" value="1"/>
</dbReference>
<evidence type="ECO:0000256" key="2">
    <source>
        <dbReference type="ARBA" id="ARBA00022553"/>
    </source>
</evidence>
<reference evidence="4" key="1">
    <citation type="submission" date="2022-11" db="UniProtKB">
        <authorList>
            <consortium name="WormBaseParasite"/>
        </authorList>
    </citation>
    <scope>IDENTIFICATION</scope>
</reference>